<keyword evidence="2 5" id="KW-0560">Oxidoreductase</keyword>
<reference evidence="8 9" key="1">
    <citation type="journal article" date="2015" name="Microbiology (Mosc.)">
        <title>Genomics of the Weissella cibaria species with an examination of its metabolic traits.</title>
        <authorList>
            <person name="Lynch K.M."/>
            <person name="Lucid A."/>
            <person name="Arendt E.K."/>
            <person name="Sleator R.D."/>
            <person name="Lucey B."/>
            <person name="Coffey A."/>
        </authorList>
    </citation>
    <scope>NUCLEOTIDE SEQUENCE [LARGE SCALE GENOMIC DNA]</scope>
    <source>
        <strain evidence="8 9">MG1</strain>
    </source>
</reference>
<dbReference type="SUPFAM" id="SSF51735">
    <property type="entry name" value="NAD(P)-binding Rossmann-fold domains"/>
    <property type="match status" value="1"/>
</dbReference>
<dbReference type="InterPro" id="IPR018177">
    <property type="entry name" value="L-lactate_DH_AS"/>
</dbReference>
<name>A0A0D1LQV2_9LACO</name>
<evidence type="ECO:0000256" key="3">
    <source>
        <dbReference type="PIRSR" id="PIRSR000102-1"/>
    </source>
</evidence>
<dbReference type="PANTHER" id="PTHR43128:SF31">
    <property type="entry name" value="L-LACTATE DEHYDROGENASE"/>
    <property type="match status" value="1"/>
</dbReference>
<dbReference type="Pfam" id="PF00056">
    <property type="entry name" value="Ldh_1_N"/>
    <property type="match status" value="1"/>
</dbReference>
<evidence type="ECO:0000313" key="8">
    <source>
        <dbReference type="EMBL" id="KIU20912.1"/>
    </source>
</evidence>
<dbReference type="PROSITE" id="PS00064">
    <property type="entry name" value="L_LDH"/>
    <property type="match status" value="1"/>
</dbReference>
<dbReference type="PATRIC" id="fig|137591.25.peg.948"/>
<dbReference type="EC" id="1.1.1.-" evidence="8"/>
<dbReference type="CDD" id="cd05291">
    <property type="entry name" value="HicDH_like"/>
    <property type="match status" value="1"/>
</dbReference>
<dbReference type="PRINTS" id="PR00086">
    <property type="entry name" value="LLDHDRGNASE"/>
</dbReference>
<evidence type="ECO:0000256" key="5">
    <source>
        <dbReference type="RuleBase" id="RU003369"/>
    </source>
</evidence>
<accession>A0A0D1LQV2</accession>
<feature type="active site" description="Proton acceptor" evidence="3">
    <location>
        <position position="180"/>
    </location>
</feature>
<dbReference type="SUPFAM" id="SSF56327">
    <property type="entry name" value="LDH C-terminal domain-like"/>
    <property type="match status" value="1"/>
</dbReference>
<evidence type="ECO:0000259" key="7">
    <source>
        <dbReference type="Pfam" id="PF02866"/>
    </source>
</evidence>
<dbReference type="InterPro" id="IPR001557">
    <property type="entry name" value="L-lactate/malate_DH"/>
</dbReference>
<dbReference type="AlphaFoldDB" id="A0A0D1LQV2"/>
<dbReference type="Pfam" id="PF02866">
    <property type="entry name" value="Ldh_1_C"/>
    <property type="match status" value="1"/>
</dbReference>
<dbReference type="GO" id="GO:0004459">
    <property type="term" value="F:L-lactate dehydrogenase (NAD+) activity"/>
    <property type="evidence" value="ECO:0007669"/>
    <property type="project" value="InterPro"/>
</dbReference>
<dbReference type="InterPro" id="IPR001236">
    <property type="entry name" value="Lactate/malate_DH_N"/>
</dbReference>
<dbReference type="PIRSF" id="PIRSF000102">
    <property type="entry name" value="Lac_mal_DH"/>
    <property type="match status" value="1"/>
</dbReference>
<feature type="binding site" evidence="4">
    <location>
        <begin position="123"/>
        <end position="125"/>
    </location>
    <ligand>
        <name>NAD(+)</name>
        <dbReference type="ChEBI" id="CHEBI:57540"/>
    </ligand>
</feature>
<evidence type="ECO:0000259" key="6">
    <source>
        <dbReference type="Pfam" id="PF00056"/>
    </source>
</evidence>
<dbReference type="InterPro" id="IPR036291">
    <property type="entry name" value="NAD(P)-bd_dom_sf"/>
</dbReference>
<feature type="domain" description="Lactate/malate dehydrogenase C-terminal" evidence="7">
    <location>
        <begin position="150"/>
        <end position="306"/>
    </location>
</feature>
<protein>
    <submittedName>
        <fullName evidence="8">L-2-hydroxyisocaproate dehydrogenase</fullName>
        <ecNumber evidence="8">1.1.1.-</ecNumber>
    </submittedName>
</protein>
<dbReference type="STRING" id="137591.AO080_07270"/>
<feature type="binding site" evidence="4">
    <location>
        <position position="34"/>
    </location>
    <ligand>
        <name>NAD(+)</name>
        <dbReference type="ChEBI" id="CHEBI:57540"/>
    </ligand>
</feature>
<evidence type="ECO:0000313" key="9">
    <source>
        <dbReference type="Proteomes" id="UP000032287"/>
    </source>
</evidence>
<comment type="similarity">
    <text evidence="1">Belongs to the LDH/MDH superfamily. LDH family.</text>
</comment>
<dbReference type="Gene3D" id="3.40.50.720">
    <property type="entry name" value="NAD(P)-binding Rossmann-like Domain"/>
    <property type="match status" value="1"/>
</dbReference>
<comment type="caution">
    <text evidence="8">The sequence shown here is derived from an EMBL/GenBank/DDBJ whole genome shotgun (WGS) entry which is preliminary data.</text>
</comment>
<dbReference type="Gene3D" id="3.90.110.10">
    <property type="entry name" value="Lactate dehydrogenase/glycoside hydrolase, family 4, C-terminal"/>
    <property type="match status" value="1"/>
</dbReference>
<proteinExistence type="inferred from homology"/>
<dbReference type="PANTHER" id="PTHR43128">
    <property type="entry name" value="L-2-HYDROXYCARBOXYLATE DEHYDROGENASE (NAD(P)(+))"/>
    <property type="match status" value="1"/>
</dbReference>
<evidence type="ECO:0000256" key="4">
    <source>
        <dbReference type="PIRSR" id="PIRSR000102-3"/>
    </source>
</evidence>
<organism evidence="8 9">
    <name type="scientific">Weissella cibaria</name>
    <dbReference type="NCBI Taxonomy" id="137591"/>
    <lineage>
        <taxon>Bacteria</taxon>
        <taxon>Bacillati</taxon>
        <taxon>Bacillota</taxon>
        <taxon>Bacilli</taxon>
        <taxon>Lactobacillales</taxon>
        <taxon>Lactobacillaceae</taxon>
        <taxon>Weissella</taxon>
    </lineage>
</organism>
<dbReference type="eggNOG" id="COG0039">
    <property type="taxonomic scope" value="Bacteria"/>
</dbReference>
<dbReference type="InterPro" id="IPR015955">
    <property type="entry name" value="Lactate_DH/Glyco_Ohase_4_C"/>
</dbReference>
<evidence type="ECO:0000256" key="1">
    <source>
        <dbReference type="ARBA" id="ARBA00006054"/>
    </source>
</evidence>
<dbReference type="EMBL" id="JWHU01000014">
    <property type="protein sequence ID" value="KIU20912.1"/>
    <property type="molecule type" value="Genomic_DNA"/>
</dbReference>
<evidence type="ECO:0000256" key="2">
    <source>
        <dbReference type="ARBA" id="ARBA00023002"/>
    </source>
</evidence>
<keyword evidence="4" id="KW-0520">NAD</keyword>
<feature type="domain" description="Lactate/malate dehydrogenase N-terminal" evidence="6">
    <location>
        <begin position="4"/>
        <end position="147"/>
    </location>
</feature>
<keyword evidence="9" id="KW-1185">Reference proteome</keyword>
<feature type="binding site" evidence="4">
    <location>
        <begin position="9"/>
        <end position="14"/>
    </location>
    <ligand>
        <name>NAD(+)</name>
        <dbReference type="ChEBI" id="CHEBI:57540"/>
    </ligand>
</feature>
<dbReference type="RefSeq" id="WP_043711193.1">
    <property type="nucleotide sequence ID" value="NZ_JALOCT010000019.1"/>
</dbReference>
<gene>
    <name evidence="8" type="ORF">QX99_00979</name>
</gene>
<dbReference type="InterPro" id="IPR022383">
    <property type="entry name" value="Lactate/malate_DH_C"/>
</dbReference>
<dbReference type="Proteomes" id="UP000032287">
    <property type="component" value="Unassembled WGS sequence"/>
</dbReference>
<dbReference type="GO" id="GO:0006089">
    <property type="term" value="P:lactate metabolic process"/>
    <property type="evidence" value="ECO:0007669"/>
    <property type="project" value="TreeGrafter"/>
</dbReference>
<sequence>MARKIAIIGLGHVGAAIAHGLVTTGGADELIFIDTNSAKAEAEALDFQDAAANLKYDVHIVVNDWQALNDADIVISTLGQISLQKTGQATGDRFVELQFTKQQVRGVADKIVASGFHGVLVVVTNPVDVITALYQRFTGFPANRVIGSGTLLDTARMQRAVGVALGVNPKSVSGYNLGEHGNSQFTAWSTVRVHGELVGDDADLDLDALEDEARRGGYTVYAGKEFTSYGIASATIHLVEAVLSDSHEVLPASTYQTDLETYLSYPVVVGRAGVLHKAPLQLTDSEQQKLTESAAYIKQRFDDVYAELAD</sequence>